<dbReference type="EMBL" id="PQFF01000232">
    <property type="protein sequence ID" value="RHZ71763.1"/>
    <property type="molecule type" value="Genomic_DNA"/>
</dbReference>
<dbReference type="Proteomes" id="UP000266861">
    <property type="component" value="Unassembled WGS sequence"/>
</dbReference>
<keyword evidence="2" id="KW-1185">Reference proteome</keyword>
<proteinExistence type="predicted"/>
<evidence type="ECO:0000313" key="2">
    <source>
        <dbReference type="Proteomes" id="UP000266861"/>
    </source>
</evidence>
<accession>A0A397IFC0</accession>
<sequence length="142" mass="16490">MNLELITVRKDNAIRWNFVGGPSGPLMIPRYNARKSRWFDNHLEWEGSHTDRILDITRPNRLISLNQRNQYLVEITSVDGYRYTMVKKILYGKLNSLINWFGISRGEEVVRGLIVVKRRFKGVVLGGWDVFFCKDLSGESTA</sequence>
<organism evidence="1 2">
    <name type="scientific">Diversispora epigaea</name>
    <dbReference type="NCBI Taxonomy" id="1348612"/>
    <lineage>
        <taxon>Eukaryota</taxon>
        <taxon>Fungi</taxon>
        <taxon>Fungi incertae sedis</taxon>
        <taxon>Mucoromycota</taxon>
        <taxon>Glomeromycotina</taxon>
        <taxon>Glomeromycetes</taxon>
        <taxon>Diversisporales</taxon>
        <taxon>Diversisporaceae</taxon>
        <taxon>Diversispora</taxon>
    </lineage>
</organism>
<comment type="caution">
    <text evidence="1">The sequence shown here is derived from an EMBL/GenBank/DDBJ whole genome shotgun (WGS) entry which is preliminary data.</text>
</comment>
<dbReference type="AlphaFoldDB" id="A0A397IFC0"/>
<gene>
    <name evidence="1" type="ORF">Glove_253g77</name>
</gene>
<protein>
    <submittedName>
        <fullName evidence="1">Uncharacterized protein</fullName>
    </submittedName>
</protein>
<name>A0A397IFC0_9GLOM</name>
<evidence type="ECO:0000313" key="1">
    <source>
        <dbReference type="EMBL" id="RHZ71763.1"/>
    </source>
</evidence>
<reference evidence="1 2" key="1">
    <citation type="submission" date="2018-08" db="EMBL/GenBank/DDBJ databases">
        <title>Genome and evolution of the arbuscular mycorrhizal fungus Diversispora epigaea (formerly Glomus versiforme) and its bacterial endosymbionts.</title>
        <authorList>
            <person name="Sun X."/>
            <person name="Fei Z."/>
            <person name="Harrison M."/>
        </authorList>
    </citation>
    <scope>NUCLEOTIDE SEQUENCE [LARGE SCALE GENOMIC DNA]</scope>
    <source>
        <strain evidence="1 2">IT104</strain>
    </source>
</reference>